<dbReference type="AlphaFoldDB" id="A0A6A1WA31"/>
<accession>A0A6A1WA31</accession>
<comment type="caution">
    <text evidence="2">The sequence shown here is derived from an EMBL/GenBank/DDBJ whole genome shotgun (WGS) entry which is preliminary data.</text>
</comment>
<dbReference type="GO" id="GO:0030246">
    <property type="term" value="F:carbohydrate binding"/>
    <property type="evidence" value="ECO:0007669"/>
    <property type="project" value="InterPro"/>
</dbReference>
<keyword evidence="3" id="KW-1185">Reference proteome</keyword>
<name>A0A6A1WA31_9ROSI</name>
<dbReference type="Pfam" id="PF14299">
    <property type="entry name" value="PP2"/>
    <property type="match status" value="1"/>
</dbReference>
<organism evidence="2 3">
    <name type="scientific">Morella rubra</name>
    <name type="common">Chinese bayberry</name>
    <dbReference type="NCBI Taxonomy" id="262757"/>
    <lineage>
        <taxon>Eukaryota</taxon>
        <taxon>Viridiplantae</taxon>
        <taxon>Streptophyta</taxon>
        <taxon>Embryophyta</taxon>
        <taxon>Tracheophyta</taxon>
        <taxon>Spermatophyta</taxon>
        <taxon>Magnoliopsida</taxon>
        <taxon>eudicotyledons</taxon>
        <taxon>Gunneridae</taxon>
        <taxon>Pentapetalae</taxon>
        <taxon>rosids</taxon>
        <taxon>fabids</taxon>
        <taxon>Fagales</taxon>
        <taxon>Myricaceae</taxon>
        <taxon>Morella</taxon>
    </lineage>
</organism>
<feature type="region of interest" description="Disordered" evidence="1">
    <location>
        <begin position="1"/>
        <end position="33"/>
    </location>
</feature>
<protein>
    <submittedName>
        <fullName evidence="2">Protein PHLOEM PROTEIN 2-LIKE A1</fullName>
    </submittedName>
</protein>
<gene>
    <name evidence="2" type="ORF">CJ030_MR2G002698</name>
</gene>
<dbReference type="InterPro" id="IPR025886">
    <property type="entry name" value="PP2-like"/>
</dbReference>
<dbReference type="PANTHER" id="PTHR48478:SF1">
    <property type="entry name" value="LECTIN-LIKE"/>
    <property type="match status" value="1"/>
</dbReference>
<evidence type="ECO:0000256" key="1">
    <source>
        <dbReference type="SAM" id="MobiDB-lite"/>
    </source>
</evidence>
<dbReference type="OrthoDB" id="533833at2759"/>
<proteinExistence type="predicted"/>
<reference evidence="2 3" key="1">
    <citation type="journal article" date="2019" name="Plant Biotechnol. J.">
        <title>The red bayberry genome and genetic basis of sex determination.</title>
        <authorList>
            <person name="Jia H.M."/>
            <person name="Jia H.J."/>
            <person name="Cai Q.L."/>
            <person name="Wang Y."/>
            <person name="Zhao H.B."/>
            <person name="Yang W.F."/>
            <person name="Wang G.Y."/>
            <person name="Li Y.H."/>
            <person name="Zhan D.L."/>
            <person name="Shen Y.T."/>
            <person name="Niu Q.F."/>
            <person name="Chang L."/>
            <person name="Qiu J."/>
            <person name="Zhao L."/>
            <person name="Xie H.B."/>
            <person name="Fu W.Y."/>
            <person name="Jin J."/>
            <person name="Li X.W."/>
            <person name="Jiao Y."/>
            <person name="Zhou C.C."/>
            <person name="Tu T."/>
            <person name="Chai C.Y."/>
            <person name="Gao J.L."/>
            <person name="Fan L.J."/>
            <person name="van de Weg E."/>
            <person name="Wang J.Y."/>
            <person name="Gao Z.S."/>
        </authorList>
    </citation>
    <scope>NUCLEOTIDE SEQUENCE [LARGE SCALE GENOMIC DNA]</scope>
    <source>
        <tissue evidence="2">Leaves</tissue>
    </source>
</reference>
<dbReference type="InterPro" id="IPR052147">
    <property type="entry name" value="PP2-like/Lectin"/>
</dbReference>
<evidence type="ECO:0000313" key="3">
    <source>
        <dbReference type="Proteomes" id="UP000516437"/>
    </source>
</evidence>
<dbReference type="Proteomes" id="UP000516437">
    <property type="component" value="Chromosome 2"/>
</dbReference>
<feature type="compositionally biased region" description="Basic and acidic residues" evidence="1">
    <location>
        <begin position="10"/>
        <end position="33"/>
    </location>
</feature>
<evidence type="ECO:0000313" key="2">
    <source>
        <dbReference type="EMBL" id="KAB1222124.1"/>
    </source>
</evidence>
<sequence length="252" mass="28676">MGTRWSQAEVSDHKPWPSEESSKTSGRDEQIEAKPCESTILANGGKKVEAQVITLPHNYEAILTDADSPIDKSSTGRLYDQLRAGKYWVDKKSNSNCFFLYARNLSITWAENNRYWRWPCIQETSDAAVDVAELLDVCWLEVQGRFETAKLSPGAPYEVAFVIMLRDPAYGWEVPVNVRLTLPDGTKQEHKENLMKKPRGEWIEIPAGEFVTWPEKTGEIKFSIYENQGGEWKRGLIIKGVAIRPKNIGQRD</sequence>
<dbReference type="EMBL" id="RXIC02000020">
    <property type="protein sequence ID" value="KAB1222124.1"/>
    <property type="molecule type" value="Genomic_DNA"/>
</dbReference>
<dbReference type="PANTHER" id="PTHR48478">
    <property type="entry name" value="LECTIN-LIKE"/>
    <property type="match status" value="1"/>
</dbReference>